<keyword evidence="8" id="KW-1185">Reference proteome</keyword>
<dbReference type="CDD" id="cd02152">
    <property type="entry name" value="OAT"/>
    <property type="match status" value="1"/>
</dbReference>
<comment type="function">
    <text evidence="6">Catalyzes two activities which are involved in the cyclic version of arginine biosynthesis: the synthesis of N-acetylglutamate from glutamate and acetyl-CoA as the acetyl donor, and of ornithine by transacetylation between N(2)-acetylornithine and glutamate.</text>
</comment>
<dbReference type="EMBL" id="CP011454">
    <property type="protein sequence ID" value="AMW05482.1"/>
    <property type="molecule type" value="Genomic_DNA"/>
</dbReference>
<evidence type="ECO:0000256" key="2">
    <source>
        <dbReference type="ARBA" id="ARBA00011475"/>
    </source>
</evidence>
<feature type="binding site" evidence="6">
    <location>
        <position position="184"/>
    </location>
    <ligand>
        <name>substrate</name>
    </ligand>
</feature>
<comment type="pathway">
    <text evidence="6">Amino-acid biosynthesis; L-arginine biosynthesis; L-ornithine and N-acetyl-L-glutamate from L-glutamate and N(2)-acetyl-L-ornithine (cyclic): step 1/1.</text>
</comment>
<comment type="catalytic activity">
    <reaction evidence="6">
        <text>L-glutamate + acetyl-CoA = N-acetyl-L-glutamate + CoA + H(+)</text>
        <dbReference type="Rhea" id="RHEA:24292"/>
        <dbReference type="ChEBI" id="CHEBI:15378"/>
        <dbReference type="ChEBI" id="CHEBI:29985"/>
        <dbReference type="ChEBI" id="CHEBI:44337"/>
        <dbReference type="ChEBI" id="CHEBI:57287"/>
        <dbReference type="ChEBI" id="CHEBI:57288"/>
        <dbReference type="EC" id="2.3.1.1"/>
    </reaction>
</comment>
<feature type="binding site" evidence="6">
    <location>
        <position position="386"/>
    </location>
    <ligand>
        <name>substrate</name>
    </ligand>
</feature>
<proteinExistence type="inferred from homology"/>
<protein>
    <recommendedName>
        <fullName evidence="6">Arginine biosynthesis bifunctional protein ArgJ</fullName>
    </recommendedName>
    <domain>
        <recommendedName>
            <fullName evidence="6">Glutamate N-acetyltransferase</fullName>
            <ecNumber evidence="6">2.3.1.35</ecNumber>
        </recommendedName>
        <alternativeName>
            <fullName evidence="6">Ornithine acetyltransferase</fullName>
            <shortName evidence="6">OATase</shortName>
        </alternativeName>
        <alternativeName>
            <fullName evidence="6">Ornithine transacetylase</fullName>
        </alternativeName>
    </domain>
    <domain>
        <recommendedName>
            <fullName evidence="6">Amino-acid acetyltransferase</fullName>
            <ecNumber evidence="6">2.3.1.1</ecNumber>
        </recommendedName>
        <alternativeName>
            <fullName evidence="6">N-acetylglutamate synthase</fullName>
            <shortName evidence="6">AGSase</shortName>
        </alternativeName>
    </domain>
    <component>
        <recommendedName>
            <fullName evidence="6">Arginine biosynthesis bifunctional protein ArgJ alpha chain</fullName>
        </recommendedName>
    </component>
    <component>
        <recommendedName>
            <fullName evidence="6">Arginine biosynthesis bifunctional protein ArgJ beta chain</fullName>
        </recommendedName>
    </component>
</protein>
<feature type="binding site" evidence="6">
    <location>
        <position position="263"/>
    </location>
    <ligand>
        <name>substrate</name>
    </ligand>
</feature>
<dbReference type="InterPro" id="IPR002813">
    <property type="entry name" value="Arg_biosynth_ArgJ"/>
</dbReference>
<dbReference type="KEGG" id="gph:GEMMAAP_13025"/>
<gene>
    <name evidence="6" type="primary">argJ</name>
    <name evidence="7" type="ORF">GEMMAAP_13025</name>
</gene>
<comment type="catalytic activity">
    <reaction evidence="6">
        <text>N(2)-acetyl-L-ornithine + L-glutamate = N-acetyl-L-glutamate + L-ornithine</text>
        <dbReference type="Rhea" id="RHEA:15349"/>
        <dbReference type="ChEBI" id="CHEBI:29985"/>
        <dbReference type="ChEBI" id="CHEBI:44337"/>
        <dbReference type="ChEBI" id="CHEBI:46911"/>
        <dbReference type="ChEBI" id="CHEBI:57805"/>
        <dbReference type="EC" id="2.3.1.35"/>
    </reaction>
</comment>
<keyword evidence="6" id="KW-0963">Cytoplasm</keyword>
<dbReference type="PANTHER" id="PTHR23100">
    <property type="entry name" value="ARGININE BIOSYNTHESIS BIFUNCTIONAL PROTEIN ARGJ"/>
    <property type="match status" value="1"/>
</dbReference>
<dbReference type="GO" id="GO:0004358">
    <property type="term" value="F:L-glutamate N-acetyltransferase activity, acting on acetyl-L-ornithine as donor"/>
    <property type="evidence" value="ECO:0007669"/>
    <property type="project" value="UniProtKB-UniRule"/>
</dbReference>
<dbReference type="SUPFAM" id="SSF56266">
    <property type="entry name" value="DmpA/ArgJ-like"/>
    <property type="match status" value="1"/>
</dbReference>
<dbReference type="InterPro" id="IPR042195">
    <property type="entry name" value="ArgJ_beta_C"/>
</dbReference>
<dbReference type="InterPro" id="IPR016117">
    <property type="entry name" value="ArgJ-like_dom_sf"/>
</dbReference>
<feature type="binding site" evidence="6">
    <location>
        <position position="151"/>
    </location>
    <ligand>
        <name>substrate</name>
    </ligand>
</feature>
<dbReference type="Gene3D" id="3.10.20.340">
    <property type="entry name" value="ArgJ beta chain, C-terminal domain"/>
    <property type="match status" value="1"/>
</dbReference>
<dbReference type="GO" id="GO:0006592">
    <property type="term" value="P:ornithine biosynthetic process"/>
    <property type="evidence" value="ECO:0007669"/>
    <property type="project" value="TreeGrafter"/>
</dbReference>
<keyword evidence="3 6" id="KW-0808">Transferase</keyword>
<feature type="site" description="Involved in the stabilization of negative charge on the oxyanion by the formation of the oxyanion hole" evidence="6">
    <location>
        <position position="115"/>
    </location>
</feature>
<dbReference type="PANTHER" id="PTHR23100:SF0">
    <property type="entry name" value="ARGININE BIOSYNTHESIS BIFUNCTIONAL PROTEIN ARGJ, MITOCHONDRIAL"/>
    <property type="match status" value="1"/>
</dbReference>
<feature type="chain" id="PRO_5023290286" description="Arginine biosynthesis bifunctional protein ArgJ beta chain" evidence="6">
    <location>
        <begin position="184"/>
        <end position="392"/>
    </location>
</feature>
<comment type="pathway">
    <text evidence="6">Amino-acid biosynthesis; L-arginine biosynthesis; N(2)-acetyl-L-ornithine from L-glutamate: step 1/4.</text>
</comment>
<dbReference type="RefSeq" id="WP_026848824.1">
    <property type="nucleotide sequence ID" value="NZ_CP011454.1"/>
</dbReference>
<keyword evidence="6" id="KW-0055">Arginine biosynthesis</keyword>
<feature type="site" description="Involved in the stabilization of negative charge on the oxyanion by the formation of the oxyanion hole" evidence="6">
    <location>
        <position position="116"/>
    </location>
</feature>
<dbReference type="EC" id="2.3.1.35" evidence="6"/>
<keyword evidence="6" id="KW-0511">Multifunctional enzyme</keyword>
<organism evidence="7 8">
    <name type="scientific">Gemmatimonas phototrophica</name>
    <dbReference type="NCBI Taxonomy" id="1379270"/>
    <lineage>
        <taxon>Bacteria</taxon>
        <taxon>Pseudomonadati</taxon>
        <taxon>Gemmatimonadota</taxon>
        <taxon>Gemmatimonadia</taxon>
        <taxon>Gemmatimonadales</taxon>
        <taxon>Gemmatimonadaceae</taxon>
        <taxon>Gemmatimonas</taxon>
    </lineage>
</organism>
<feature type="binding site" evidence="6">
    <location>
        <position position="391"/>
    </location>
    <ligand>
        <name>substrate</name>
    </ligand>
</feature>
<dbReference type="STRING" id="1379270.GEMMAAP_13025"/>
<dbReference type="Proteomes" id="UP000076404">
    <property type="component" value="Chromosome"/>
</dbReference>
<comment type="similarity">
    <text evidence="1 6">Belongs to the ArgJ family.</text>
</comment>
<dbReference type="GO" id="GO:0005737">
    <property type="term" value="C:cytoplasm"/>
    <property type="evidence" value="ECO:0007669"/>
    <property type="project" value="UniProtKB-SubCell"/>
</dbReference>
<dbReference type="GO" id="GO:0004042">
    <property type="term" value="F:L-glutamate N-acetyltransferase activity"/>
    <property type="evidence" value="ECO:0007669"/>
    <property type="project" value="UniProtKB-UniRule"/>
</dbReference>
<accession>A0A143BLU0</accession>
<dbReference type="OrthoDB" id="9804242at2"/>
<dbReference type="eggNOG" id="COG1364">
    <property type="taxonomic scope" value="Bacteria"/>
</dbReference>
<reference evidence="7 8" key="1">
    <citation type="journal article" date="2014" name="Proc. Natl. Acad. Sci. U.S.A.">
        <title>Functional type 2 photosynthetic reaction centers found in the rare bacterial phylum Gemmatimonadetes.</title>
        <authorList>
            <person name="Zeng Y."/>
            <person name="Feng F."/>
            <person name="Medova H."/>
            <person name="Dean J."/>
            <person name="Koblizek M."/>
        </authorList>
    </citation>
    <scope>NUCLEOTIDE SEQUENCE [LARGE SCALE GENOMIC DNA]</scope>
    <source>
        <strain evidence="7 8">AP64</strain>
    </source>
</reference>
<evidence type="ECO:0000313" key="8">
    <source>
        <dbReference type="Proteomes" id="UP000076404"/>
    </source>
</evidence>
<dbReference type="AlphaFoldDB" id="A0A143BLU0"/>
<keyword evidence="5 6" id="KW-0012">Acyltransferase</keyword>
<evidence type="ECO:0000256" key="5">
    <source>
        <dbReference type="ARBA" id="ARBA00023315"/>
    </source>
</evidence>
<feature type="active site" description="Nucleophile" evidence="6">
    <location>
        <position position="184"/>
    </location>
</feature>
<keyword evidence="4 6" id="KW-0068">Autocatalytic cleavage</keyword>
<dbReference type="HAMAP" id="MF_01106">
    <property type="entry name" value="ArgJ"/>
    <property type="match status" value="1"/>
</dbReference>
<dbReference type="EC" id="2.3.1.1" evidence="6"/>
<name>A0A143BLU0_9BACT</name>
<feature type="chain" id="PRO_5023290287" description="Arginine biosynthesis bifunctional protein ArgJ alpha chain" evidence="6">
    <location>
        <begin position="1"/>
        <end position="183"/>
    </location>
</feature>
<sequence length="392" mass="40893">MSDTSLFHATPVFPRGFRCASRNVGLKPSARDLTLFASDVDAAAAAVFTRNHFPGAPIILGRETIKGGVLRAVIANSKVSNVATGARGVENARRMATAAAAELGTSADRILVSSTGVIGVQLPIEKIEAGVVGMTAELQGDPMVGAEGIMTTDTHPKALSASVGPATITWVAKGSGMIEPNMATMLSYIFTDAAFDAATLDRLLRAAVAPSFNMLSVDTDTSTSDTCALLANGLAGAVDETEFLRVLIAGCTRMTQILARDGEGAEHLIRVEVTGALTAQEAHVVAKSIVNSPLVKTMVHGADPNVGRLLMAVGKCFDCTIRPDTTDAWINGFQVVGHGERLAFDDAVVRTTLSQEVVVLRVALGVGSGDAIAYGCDFTKGYIEENASYYSS</sequence>
<keyword evidence="6" id="KW-0028">Amino-acid biosynthesis</keyword>
<feature type="binding site" evidence="6">
    <location>
        <position position="173"/>
    </location>
    <ligand>
        <name>substrate</name>
    </ligand>
</feature>
<comment type="subunit">
    <text evidence="2 6">Heterotetramer of two alpha and two beta chains.</text>
</comment>
<evidence type="ECO:0000256" key="6">
    <source>
        <dbReference type="HAMAP-Rule" id="MF_01106"/>
    </source>
</evidence>
<dbReference type="UniPathway" id="UPA00068">
    <property type="reaction ID" value="UER00106"/>
</dbReference>
<dbReference type="Pfam" id="PF01960">
    <property type="entry name" value="ArgJ"/>
    <property type="match status" value="1"/>
</dbReference>
<evidence type="ECO:0000256" key="4">
    <source>
        <dbReference type="ARBA" id="ARBA00022813"/>
    </source>
</evidence>
<reference evidence="7 8" key="2">
    <citation type="journal article" date="2016" name="Environ. Microbiol. Rep.">
        <title>Metagenomic evidence for the presence of phototrophic Gemmatimonadetes bacteria in diverse environments.</title>
        <authorList>
            <person name="Zeng Y."/>
            <person name="Baumbach J."/>
            <person name="Barbosa E.G."/>
            <person name="Azevedo V."/>
            <person name="Zhang C."/>
            <person name="Koblizek M."/>
        </authorList>
    </citation>
    <scope>NUCLEOTIDE SEQUENCE [LARGE SCALE GENOMIC DNA]</scope>
    <source>
        <strain evidence="7 8">AP64</strain>
    </source>
</reference>
<dbReference type="NCBIfam" id="NF003802">
    <property type="entry name" value="PRK05388.1"/>
    <property type="match status" value="1"/>
</dbReference>
<comment type="subcellular location">
    <subcellularLocation>
        <location evidence="6">Cytoplasm</location>
    </subcellularLocation>
</comment>
<dbReference type="Gene3D" id="3.60.70.12">
    <property type="entry name" value="L-amino peptidase D-ALA esterase/amidase"/>
    <property type="match status" value="1"/>
</dbReference>
<feature type="site" description="Cleavage; by autolysis" evidence="6">
    <location>
        <begin position="183"/>
        <end position="184"/>
    </location>
</feature>
<evidence type="ECO:0000256" key="1">
    <source>
        <dbReference type="ARBA" id="ARBA00006774"/>
    </source>
</evidence>
<dbReference type="GO" id="GO:0006526">
    <property type="term" value="P:L-arginine biosynthetic process"/>
    <property type="evidence" value="ECO:0007669"/>
    <property type="project" value="UniProtKB-UniRule"/>
</dbReference>
<evidence type="ECO:0000256" key="3">
    <source>
        <dbReference type="ARBA" id="ARBA00022679"/>
    </source>
</evidence>
<dbReference type="NCBIfam" id="TIGR00120">
    <property type="entry name" value="ArgJ"/>
    <property type="match status" value="1"/>
</dbReference>
<evidence type="ECO:0000313" key="7">
    <source>
        <dbReference type="EMBL" id="AMW05482.1"/>
    </source>
</evidence>